<gene>
    <name evidence="1" type="ORF">Sangu_2971800</name>
</gene>
<evidence type="ECO:0000313" key="1">
    <source>
        <dbReference type="EMBL" id="KAL0282081.1"/>
    </source>
</evidence>
<reference evidence="1" key="1">
    <citation type="submission" date="2020-06" db="EMBL/GenBank/DDBJ databases">
        <authorList>
            <person name="Li T."/>
            <person name="Hu X."/>
            <person name="Zhang T."/>
            <person name="Song X."/>
            <person name="Zhang H."/>
            <person name="Dai N."/>
            <person name="Sheng W."/>
            <person name="Hou X."/>
            <person name="Wei L."/>
        </authorList>
    </citation>
    <scope>NUCLEOTIDE SEQUENCE</scope>
    <source>
        <strain evidence="1">G01</strain>
        <tissue evidence="1">Leaf</tissue>
    </source>
</reference>
<evidence type="ECO:0008006" key="2">
    <source>
        <dbReference type="Google" id="ProtNLM"/>
    </source>
</evidence>
<reference evidence="1" key="2">
    <citation type="journal article" date="2024" name="Plant">
        <title>Genomic evolution and insights into agronomic trait innovations of Sesamum species.</title>
        <authorList>
            <person name="Miao H."/>
            <person name="Wang L."/>
            <person name="Qu L."/>
            <person name="Liu H."/>
            <person name="Sun Y."/>
            <person name="Le M."/>
            <person name="Wang Q."/>
            <person name="Wei S."/>
            <person name="Zheng Y."/>
            <person name="Lin W."/>
            <person name="Duan Y."/>
            <person name="Cao H."/>
            <person name="Xiong S."/>
            <person name="Wang X."/>
            <person name="Wei L."/>
            <person name="Li C."/>
            <person name="Ma Q."/>
            <person name="Ju M."/>
            <person name="Zhao R."/>
            <person name="Li G."/>
            <person name="Mu C."/>
            <person name="Tian Q."/>
            <person name="Mei H."/>
            <person name="Zhang T."/>
            <person name="Gao T."/>
            <person name="Zhang H."/>
        </authorList>
    </citation>
    <scope>NUCLEOTIDE SEQUENCE</scope>
    <source>
        <strain evidence="1">G01</strain>
    </source>
</reference>
<accession>A0AAW2IJD8</accession>
<sequence length="117" mass="13359">MNYEILRAAHNPQIQRSKHGGIPCRRYEIEGESFICVSVDIYEPTTYEEAVTSPNANEWMTAMKEEISSMAKNNIRELVDLPTGRKIIGNKWVLKVIRKADGSIEKFKARLLAKGYT</sequence>
<proteinExistence type="predicted"/>
<comment type="caution">
    <text evidence="1">The sequence shown here is derived from an EMBL/GenBank/DDBJ whole genome shotgun (WGS) entry which is preliminary data.</text>
</comment>
<dbReference type="EMBL" id="JACGWK010001850">
    <property type="protein sequence ID" value="KAL0282081.1"/>
    <property type="molecule type" value="Genomic_DNA"/>
</dbReference>
<name>A0AAW2IJD8_9LAMI</name>
<organism evidence="1">
    <name type="scientific">Sesamum angustifolium</name>
    <dbReference type="NCBI Taxonomy" id="2727405"/>
    <lineage>
        <taxon>Eukaryota</taxon>
        <taxon>Viridiplantae</taxon>
        <taxon>Streptophyta</taxon>
        <taxon>Embryophyta</taxon>
        <taxon>Tracheophyta</taxon>
        <taxon>Spermatophyta</taxon>
        <taxon>Magnoliopsida</taxon>
        <taxon>eudicotyledons</taxon>
        <taxon>Gunneridae</taxon>
        <taxon>Pentapetalae</taxon>
        <taxon>asterids</taxon>
        <taxon>lamiids</taxon>
        <taxon>Lamiales</taxon>
        <taxon>Pedaliaceae</taxon>
        <taxon>Sesamum</taxon>
    </lineage>
</organism>
<dbReference type="AlphaFoldDB" id="A0AAW2IJD8"/>
<protein>
    <recommendedName>
        <fullName evidence="2">Reverse transcriptase Ty1/copia-type domain-containing protein</fullName>
    </recommendedName>
</protein>